<feature type="binding site" description="proximal binding residue" evidence="4">
    <location>
        <position position="455"/>
    </location>
    <ligand>
        <name>heme b</name>
        <dbReference type="ChEBI" id="CHEBI:60344"/>
    </ligand>
    <ligandPart>
        <name>Fe</name>
        <dbReference type="ChEBI" id="CHEBI:18248"/>
    </ligandPart>
</feature>
<evidence type="ECO:0000256" key="5">
    <source>
        <dbReference type="SAM" id="Phobius"/>
    </source>
</evidence>
<dbReference type="GO" id="GO:0019441">
    <property type="term" value="P:L-tryptophan catabolic process to kynurenine"/>
    <property type="evidence" value="ECO:0007669"/>
    <property type="project" value="InterPro"/>
</dbReference>
<dbReference type="GO" id="GO:0046872">
    <property type="term" value="F:metal ion binding"/>
    <property type="evidence" value="ECO:0007669"/>
    <property type="project" value="UniProtKB-KW"/>
</dbReference>
<feature type="transmembrane region" description="Helical" evidence="5">
    <location>
        <begin position="29"/>
        <end position="48"/>
    </location>
</feature>
<protein>
    <submittedName>
        <fullName evidence="6">Ido1 protein</fullName>
    </submittedName>
</protein>
<keyword evidence="5" id="KW-0472">Membrane</keyword>
<keyword evidence="5" id="KW-1133">Transmembrane helix</keyword>
<dbReference type="AlphaFoldDB" id="A0A812N9A3"/>
<dbReference type="Pfam" id="PF01231">
    <property type="entry name" value="IDO"/>
    <property type="match status" value="1"/>
</dbReference>
<dbReference type="PANTHER" id="PTHR28657">
    <property type="entry name" value="INDOLEAMINE 2,3-DIOXYGENASE"/>
    <property type="match status" value="1"/>
</dbReference>
<dbReference type="EMBL" id="CAJNDS010002078">
    <property type="protein sequence ID" value="CAE7309054.1"/>
    <property type="molecule type" value="Genomic_DNA"/>
</dbReference>
<dbReference type="SUPFAM" id="SSF140959">
    <property type="entry name" value="Indolic compounds 2,3-dioxygenase-like"/>
    <property type="match status" value="1"/>
</dbReference>
<evidence type="ECO:0000256" key="3">
    <source>
        <dbReference type="ARBA" id="ARBA00023004"/>
    </source>
</evidence>
<gene>
    <name evidence="6" type="primary">Ido1</name>
    <name evidence="6" type="ORF">SNAT2548_LOCUS16232</name>
</gene>
<dbReference type="PANTHER" id="PTHR28657:SF5">
    <property type="entry name" value="INDOLEAMINE 2,3-DIOXYGENASE"/>
    <property type="match status" value="1"/>
</dbReference>
<evidence type="ECO:0000313" key="6">
    <source>
        <dbReference type="EMBL" id="CAE7309054.1"/>
    </source>
</evidence>
<keyword evidence="4" id="KW-0349">Heme</keyword>
<evidence type="ECO:0000256" key="1">
    <source>
        <dbReference type="ARBA" id="ARBA00007119"/>
    </source>
</evidence>
<evidence type="ECO:0000256" key="2">
    <source>
        <dbReference type="ARBA" id="ARBA00022723"/>
    </source>
</evidence>
<keyword evidence="5" id="KW-0812">Transmembrane</keyword>
<dbReference type="Proteomes" id="UP000604046">
    <property type="component" value="Unassembled WGS sequence"/>
</dbReference>
<dbReference type="GO" id="GO:0016702">
    <property type="term" value="F:oxidoreductase activity, acting on single donors with incorporation of molecular oxygen, incorporation of two atoms of oxygen"/>
    <property type="evidence" value="ECO:0007669"/>
    <property type="project" value="UniProtKB-ARBA"/>
</dbReference>
<comment type="caution">
    <text evidence="6">The sequence shown here is derived from an EMBL/GenBank/DDBJ whole genome shotgun (WGS) entry which is preliminary data.</text>
</comment>
<dbReference type="InterPro" id="IPR000898">
    <property type="entry name" value="Indolamine_dOase"/>
</dbReference>
<keyword evidence="2 4" id="KW-0479">Metal-binding</keyword>
<keyword evidence="7" id="KW-1185">Reference proteome</keyword>
<keyword evidence="3 4" id="KW-0408">Iron</keyword>
<evidence type="ECO:0000313" key="7">
    <source>
        <dbReference type="Proteomes" id="UP000604046"/>
    </source>
</evidence>
<organism evidence="6 7">
    <name type="scientific">Symbiodinium natans</name>
    <dbReference type="NCBI Taxonomy" id="878477"/>
    <lineage>
        <taxon>Eukaryota</taxon>
        <taxon>Sar</taxon>
        <taxon>Alveolata</taxon>
        <taxon>Dinophyceae</taxon>
        <taxon>Suessiales</taxon>
        <taxon>Symbiodiniaceae</taxon>
        <taxon>Symbiodinium</taxon>
    </lineage>
</organism>
<dbReference type="OrthoDB" id="248779at2759"/>
<dbReference type="Gene3D" id="1.20.58.480">
    <property type="match status" value="1"/>
</dbReference>
<comment type="similarity">
    <text evidence="1">Belongs to the indoleamine 2,3-dioxygenase family.</text>
</comment>
<dbReference type="InterPro" id="IPR037217">
    <property type="entry name" value="Trp/Indoleamine_2_3_dOase-like"/>
</dbReference>
<reference evidence="6" key="1">
    <citation type="submission" date="2021-02" db="EMBL/GenBank/DDBJ databases">
        <authorList>
            <person name="Dougan E. K."/>
            <person name="Rhodes N."/>
            <person name="Thang M."/>
            <person name="Chan C."/>
        </authorList>
    </citation>
    <scope>NUCLEOTIDE SEQUENCE</scope>
</reference>
<dbReference type="GO" id="GO:0020037">
    <property type="term" value="F:heme binding"/>
    <property type="evidence" value="ECO:0007669"/>
    <property type="project" value="InterPro"/>
</dbReference>
<evidence type="ECO:0000256" key="4">
    <source>
        <dbReference type="PIRSR" id="PIRSR600898-1"/>
    </source>
</evidence>
<name>A0A812N9A3_9DINO</name>
<sequence length="489" mass="54931">MRGVAQRPRLIDKSADPYRGMQLRGRWNFSWGLVACAGFFGVVLPMIVRRRWLRLKVRARKVRRRCEHKEMLAQVPSVCLRYGLSPRGFLPSFCLERLPDEFQRWEDLADRLVELNRNGGLKQAVDTLPHIDPQCLEGAGKEVLQRAFLLLGAFAHSYIHGSAVPWYQLKQSGDHVERDGPGPSGSAPTLPSQLAEPWLQVCAQLGMPPVLTAAATDLWNWRLRDSSGPFVLENLDQRVSLTGTSTERAFHMVPCAMQAAASKVVPKVFLADLLVRADCDEELGDLLLEVADVLRQFQRLFQQIPGSVDKDVFYDVYRPLLNGFHPDGVILEVSPRRVDKSLACSVPHVTNLDQTGFLNSSKGPSAGQSTVILLLDVFLAISHTGPGVTFQEEMLTYMPAEHRQMVLDFRQRWQDLDPLPTLLERKRTARNPFAEHLQEAYDECVGVLCGLRRLHLSTVTTYLVRTSTGTGATTWRTLLQNMLSATSVR</sequence>
<accession>A0A812N9A3</accession>
<proteinExistence type="inferred from homology"/>